<evidence type="ECO:0000256" key="7">
    <source>
        <dbReference type="ARBA" id="ARBA00023237"/>
    </source>
</evidence>
<evidence type="ECO:0000313" key="12">
    <source>
        <dbReference type="Proteomes" id="UP001223829"/>
    </source>
</evidence>
<dbReference type="Pfam" id="PF03895">
    <property type="entry name" value="YadA_anchor"/>
    <property type="match status" value="1"/>
</dbReference>
<dbReference type="Gene3D" id="1.20.120.20">
    <property type="entry name" value="Apolipoprotein"/>
    <property type="match status" value="1"/>
</dbReference>
<comment type="subcellular location">
    <subcellularLocation>
        <location evidence="2">Cell outer membrane</location>
    </subcellularLocation>
    <subcellularLocation>
        <location evidence="1">Cell surface</location>
    </subcellularLocation>
</comment>
<protein>
    <submittedName>
        <fullName evidence="11">YadA-like family protein</fullName>
    </submittedName>
</protein>
<feature type="coiled-coil region" evidence="8">
    <location>
        <begin position="490"/>
        <end position="517"/>
    </location>
</feature>
<dbReference type="InterPro" id="IPR045584">
    <property type="entry name" value="Pilin-like"/>
</dbReference>
<gene>
    <name evidence="11" type="ORF">QO046_25795</name>
</gene>
<dbReference type="EMBL" id="JASMQD010000001">
    <property type="protein sequence ID" value="MDK2697685.1"/>
    <property type="molecule type" value="Genomic_DNA"/>
</dbReference>
<evidence type="ECO:0000256" key="3">
    <source>
        <dbReference type="ARBA" id="ARBA00022452"/>
    </source>
</evidence>
<keyword evidence="5 9" id="KW-0732">Signal</keyword>
<sequence length="583" mass="61985">MLKRRDAFLKKSALAVSVALLLSAQAQAQAQDILIGPIQPGEDNSFLVGESVAGRSIDKVRNVWLIGDDSFLLDSNRTVLLGNNSGVVNSPGSVSLGHDALIADSEWGTVAGKEASLISSRQSSAIGAFSSVQDSTSSVALGHGSQVSGENNVVSVGAGPEGYGESVKGAPETRRIINVSDGINNTDAATVGQLNERFDDAQVFLLQTNERIDETDKRLSTVHAELSRDIIAGTSAAVTYTDVTALALQDEIKDGTNKVRDELKAEGDSLRGEIGGVYRDARAHTDSQVTAVRDELKAEGDSLRGEIGGVYRDARAHTDSQVTAVRDELKAEGDSLRGEIGGVYRDARAHTDSQVTAVRDELKAEGDSLRGEIGGVYRDARAHTDSQVTAVRDELSRDIIAGTSAAVAYTDASSLALQDEIKEKADETVQVSRAYTDKSVRDARKEAKSQAEHLSDVLVKNRAQTDAAIASNTAAIRNNSHRLDLTEAWQKMATERMNNMQEQIKENRKELRESAAQSAALAGLFQPYSVGKFNATAAVGGYRDEQAIAVGVGYRFTENVAGKVAVAAGGSSASWNAGVNFEF</sequence>
<feature type="chain" id="PRO_5043723023" evidence="9">
    <location>
        <begin position="29"/>
        <end position="583"/>
    </location>
</feature>
<evidence type="ECO:0000256" key="4">
    <source>
        <dbReference type="ARBA" id="ARBA00022692"/>
    </source>
</evidence>
<feature type="signal peptide" evidence="9">
    <location>
        <begin position="1"/>
        <end position="28"/>
    </location>
</feature>
<evidence type="ECO:0000256" key="9">
    <source>
        <dbReference type="SAM" id="SignalP"/>
    </source>
</evidence>
<keyword evidence="3" id="KW-1134">Transmembrane beta strand</keyword>
<dbReference type="SUPFAM" id="SSF101967">
    <property type="entry name" value="Adhesin YadA, collagen-binding domain"/>
    <property type="match status" value="1"/>
</dbReference>
<feature type="domain" description="Trimeric autotransporter adhesin YadA-like C-terminal membrane anchor" evidence="10">
    <location>
        <begin position="525"/>
        <end position="583"/>
    </location>
</feature>
<dbReference type="AlphaFoldDB" id="A0AAW6W5I4"/>
<evidence type="ECO:0000256" key="5">
    <source>
        <dbReference type="ARBA" id="ARBA00022729"/>
    </source>
</evidence>
<dbReference type="GO" id="GO:0009279">
    <property type="term" value="C:cell outer membrane"/>
    <property type="evidence" value="ECO:0007669"/>
    <property type="project" value="UniProtKB-SubCell"/>
</dbReference>
<dbReference type="InterPro" id="IPR005594">
    <property type="entry name" value="YadA_C"/>
</dbReference>
<comment type="caution">
    <text evidence="11">The sequence shown here is derived from an EMBL/GenBank/DDBJ whole genome shotgun (WGS) entry which is preliminary data.</text>
</comment>
<organism evidence="11 12">
    <name type="scientific">Escherichia coli</name>
    <dbReference type="NCBI Taxonomy" id="562"/>
    <lineage>
        <taxon>Bacteria</taxon>
        <taxon>Pseudomonadati</taxon>
        <taxon>Pseudomonadota</taxon>
        <taxon>Gammaproteobacteria</taxon>
        <taxon>Enterobacterales</taxon>
        <taxon>Enterobacteriaceae</taxon>
        <taxon>Escherichia</taxon>
    </lineage>
</organism>
<dbReference type="Gene3D" id="2.150.10.10">
    <property type="entry name" value="Serralysin-like metalloprotease, C-terminal"/>
    <property type="match status" value="1"/>
</dbReference>
<reference evidence="11" key="1">
    <citation type="submission" date="2023-05" db="EMBL/GenBank/DDBJ databases">
        <title>Efficient inhibition of multidrug-resistant Escherichia coli by a new antibiotic combination.</title>
        <authorList>
            <person name="Lin T."/>
        </authorList>
    </citation>
    <scope>NUCLEOTIDE SEQUENCE</scope>
    <source>
        <strain evidence="11">YmmD45</strain>
    </source>
</reference>
<dbReference type="SUPFAM" id="SSF54523">
    <property type="entry name" value="Pili subunits"/>
    <property type="match status" value="1"/>
</dbReference>
<evidence type="ECO:0000256" key="1">
    <source>
        <dbReference type="ARBA" id="ARBA00004241"/>
    </source>
</evidence>
<dbReference type="SUPFAM" id="SSF58113">
    <property type="entry name" value="Apolipoprotein A-I"/>
    <property type="match status" value="1"/>
</dbReference>
<evidence type="ECO:0000259" key="10">
    <source>
        <dbReference type="Pfam" id="PF03895"/>
    </source>
</evidence>
<evidence type="ECO:0000313" key="11">
    <source>
        <dbReference type="EMBL" id="MDK2697685.1"/>
    </source>
</evidence>
<keyword evidence="8" id="KW-0175">Coiled coil</keyword>
<name>A0AAW6W5I4_ECOLX</name>
<proteinExistence type="predicted"/>
<dbReference type="GO" id="GO:0009986">
    <property type="term" value="C:cell surface"/>
    <property type="evidence" value="ECO:0007669"/>
    <property type="project" value="UniProtKB-SubCell"/>
</dbReference>
<evidence type="ECO:0000256" key="2">
    <source>
        <dbReference type="ARBA" id="ARBA00004442"/>
    </source>
</evidence>
<evidence type="ECO:0000256" key="8">
    <source>
        <dbReference type="SAM" id="Coils"/>
    </source>
</evidence>
<dbReference type="Proteomes" id="UP001223829">
    <property type="component" value="Unassembled WGS sequence"/>
</dbReference>
<keyword evidence="6" id="KW-0472">Membrane</keyword>
<dbReference type="Gene3D" id="3.30.1300.30">
    <property type="entry name" value="GSPII I/J protein-like"/>
    <property type="match status" value="1"/>
</dbReference>
<evidence type="ECO:0000256" key="6">
    <source>
        <dbReference type="ARBA" id="ARBA00023136"/>
    </source>
</evidence>
<accession>A0AAW6W5I4</accession>
<keyword evidence="4" id="KW-0812">Transmembrane</keyword>
<keyword evidence="7" id="KW-0998">Cell outer membrane</keyword>
<dbReference type="InterPro" id="IPR011049">
    <property type="entry name" value="Serralysin-like_metalloprot_C"/>
</dbReference>
<dbReference type="RefSeq" id="WP_284166348.1">
    <property type="nucleotide sequence ID" value="NZ_JASMQD010000001.1"/>
</dbReference>